<protein>
    <submittedName>
        <fullName evidence="1">Uncharacterized protein</fullName>
    </submittedName>
</protein>
<gene>
    <name evidence="1" type="ORF">QVD17_11531</name>
</gene>
<dbReference type="Proteomes" id="UP001229421">
    <property type="component" value="Unassembled WGS sequence"/>
</dbReference>
<sequence length="160" mass="17618">MHQHVSIFRPTSLLCSVSRLSPACSILFPASSSNLSLSVSALSLRNRNRLTSIRLCGSSEEEIESVDDEDELDGTEEDLEYDFEDAGDDNLDVDELKLEAVKAVREYASPLSQELKIGACFVGFKHGFYVVGYGLLGSEMVIGVGGGDGWWPENFAFWEK</sequence>
<keyword evidence="2" id="KW-1185">Reference proteome</keyword>
<evidence type="ECO:0000313" key="1">
    <source>
        <dbReference type="EMBL" id="KAK1429324.1"/>
    </source>
</evidence>
<dbReference type="EMBL" id="JAUHHV010000003">
    <property type="protein sequence ID" value="KAK1429324.1"/>
    <property type="molecule type" value="Genomic_DNA"/>
</dbReference>
<name>A0AAD8KVC2_TARER</name>
<accession>A0AAD8KVC2</accession>
<reference evidence="1" key="1">
    <citation type="journal article" date="2023" name="bioRxiv">
        <title>Improved chromosome-level genome assembly for marigold (Tagetes erecta).</title>
        <authorList>
            <person name="Jiang F."/>
            <person name="Yuan L."/>
            <person name="Wang S."/>
            <person name="Wang H."/>
            <person name="Xu D."/>
            <person name="Wang A."/>
            <person name="Fan W."/>
        </authorList>
    </citation>
    <scope>NUCLEOTIDE SEQUENCE</scope>
    <source>
        <strain evidence="1">WSJ</strain>
        <tissue evidence="1">Leaf</tissue>
    </source>
</reference>
<dbReference type="AlphaFoldDB" id="A0AAD8KVC2"/>
<proteinExistence type="predicted"/>
<comment type="caution">
    <text evidence="1">The sequence shown here is derived from an EMBL/GenBank/DDBJ whole genome shotgun (WGS) entry which is preliminary data.</text>
</comment>
<evidence type="ECO:0000313" key="2">
    <source>
        <dbReference type="Proteomes" id="UP001229421"/>
    </source>
</evidence>
<organism evidence="1 2">
    <name type="scientific">Tagetes erecta</name>
    <name type="common">African marigold</name>
    <dbReference type="NCBI Taxonomy" id="13708"/>
    <lineage>
        <taxon>Eukaryota</taxon>
        <taxon>Viridiplantae</taxon>
        <taxon>Streptophyta</taxon>
        <taxon>Embryophyta</taxon>
        <taxon>Tracheophyta</taxon>
        <taxon>Spermatophyta</taxon>
        <taxon>Magnoliopsida</taxon>
        <taxon>eudicotyledons</taxon>
        <taxon>Gunneridae</taxon>
        <taxon>Pentapetalae</taxon>
        <taxon>asterids</taxon>
        <taxon>campanulids</taxon>
        <taxon>Asterales</taxon>
        <taxon>Asteraceae</taxon>
        <taxon>Asteroideae</taxon>
        <taxon>Heliantheae alliance</taxon>
        <taxon>Tageteae</taxon>
        <taxon>Tagetes</taxon>
    </lineage>
</organism>